<evidence type="ECO:0000313" key="2">
    <source>
        <dbReference type="EMBL" id="RAK67744.1"/>
    </source>
</evidence>
<dbReference type="InterPro" id="IPR001387">
    <property type="entry name" value="Cro/C1-type_HTH"/>
</dbReference>
<dbReference type="RefSeq" id="WP_111275353.1">
    <property type="nucleotide sequence ID" value="NZ_QFYS01000002.1"/>
</dbReference>
<keyword evidence="3" id="KW-1185">Reference proteome</keyword>
<name>A0A328BP89_9CAUL</name>
<proteinExistence type="predicted"/>
<dbReference type="PROSITE" id="PS50925">
    <property type="entry name" value="BLUF"/>
    <property type="match status" value="1"/>
</dbReference>
<dbReference type="GO" id="GO:0003677">
    <property type="term" value="F:DNA binding"/>
    <property type="evidence" value="ECO:0007669"/>
    <property type="project" value="InterPro"/>
</dbReference>
<comment type="caution">
    <text evidence="2">The sequence shown here is derived from an EMBL/GenBank/DDBJ whole genome shotgun (WGS) entry which is preliminary data.</text>
</comment>
<dbReference type="CDD" id="cd00093">
    <property type="entry name" value="HTH_XRE"/>
    <property type="match status" value="1"/>
</dbReference>
<dbReference type="Gene3D" id="1.10.260.40">
    <property type="entry name" value="lambda repressor-like DNA-binding domains"/>
    <property type="match status" value="1"/>
</dbReference>
<dbReference type="SMART" id="SM01034">
    <property type="entry name" value="BLUF"/>
    <property type="match status" value="1"/>
</dbReference>
<evidence type="ECO:0000259" key="1">
    <source>
        <dbReference type="PROSITE" id="PS50925"/>
    </source>
</evidence>
<gene>
    <name evidence="2" type="ORF">DJ019_07525</name>
</gene>
<dbReference type="Pfam" id="PF04940">
    <property type="entry name" value="BLUF"/>
    <property type="match status" value="1"/>
</dbReference>
<dbReference type="GO" id="GO:0009882">
    <property type="term" value="F:blue light photoreceptor activity"/>
    <property type="evidence" value="ECO:0007669"/>
    <property type="project" value="InterPro"/>
</dbReference>
<dbReference type="AlphaFoldDB" id="A0A328BP89"/>
<protein>
    <recommendedName>
        <fullName evidence="1">BLUF domain-containing protein</fullName>
    </recommendedName>
</protein>
<dbReference type="SUPFAM" id="SSF54975">
    <property type="entry name" value="Acylphosphatase/BLUF domain-like"/>
    <property type="match status" value="1"/>
</dbReference>
<dbReference type="OrthoDB" id="196105at2"/>
<sequence>MGNDRARIVSGEIVRAGRALVRMSREEVAAAAGVSLETIKRLEKARGPVRAHPDTIAQIIAAFAERGVSLRYDDDCSELIAFHGDTAIGGRPADGGEPDAADLHRLVYISEADTPAGEIDDLLETVRQQAARRNPRLGVTGALWFQDGCFLQALEGPRSSLEALYGIIALDARHRRPLLLEHATVAQRTFPQWMLCRRHQADGLIGVPTLSPAIAPGAALALLHSLVDQRP</sequence>
<dbReference type="GO" id="GO:0071949">
    <property type="term" value="F:FAD binding"/>
    <property type="evidence" value="ECO:0007669"/>
    <property type="project" value="InterPro"/>
</dbReference>
<accession>A0A328BP89</accession>
<dbReference type="Gene3D" id="3.30.70.100">
    <property type="match status" value="1"/>
</dbReference>
<evidence type="ECO:0000313" key="3">
    <source>
        <dbReference type="Proteomes" id="UP000249524"/>
    </source>
</evidence>
<reference evidence="2 3" key="1">
    <citation type="submission" date="2018-05" db="EMBL/GenBank/DDBJ databases">
        <authorList>
            <person name="Lanie J.A."/>
            <person name="Ng W.-L."/>
            <person name="Kazmierczak K.M."/>
            <person name="Andrzejewski T.M."/>
            <person name="Davidsen T.M."/>
            <person name="Wayne K.J."/>
            <person name="Tettelin H."/>
            <person name="Glass J.I."/>
            <person name="Rusch D."/>
            <person name="Podicherti R."/>
            <person name="Tsui H.-C.T."/>
            <person name="Winkler M.E."/>
        </authorList>
    </citation>
    <scope>NUCLEOTIDE SEQUENCE [LARGE SCALE GENOMIC DNA]</scope>
    <source>
        <strain evidence="2 3">BUT-10</strain>
    </source>
</reference>
<dbReference type="InterPro" id="IPR036046">
    <property type="entry name" value="Acylphosphatase-like_dom_sf"/>
</dbReference>
<dbReference type="EMBL" id="QFYS01000002">
    <property type="protein sequence ID" value="RAK67744.1"/>
    <property type="molecule type" value="Genomic_DNA"/>
</dbReference>
<dbReference type="InterPro" id="IPR010982">
    <property type="entry name" value="Lambda_DNA-bd_dom_sf"/>
</dbReference>
<dbReference type="Proteomes" id="UP000249524">
    <property type="component" value="Unassembled WGS sequence"/>
</dbReference>
<organism evidence="2 3">
    <name type="scientific">Phenylobacterium kunshanense</name>
    <dbReference type="NCBI Taxonomy" id="1445034"/>
    <lineage>
        <taxon>Bacteria</taxon>
        <taxon>Pseudomonadati</taxon>
        <taxon>Pseudomonadota</taxon>
        <taxon>Alphaproteobacteria</taxon>
        <taxon>Caulobacterales</taxon>
        <taxon>Caulobacteraceae</taxon>
        <taxon>Phenylobacterium</taxon>
    </lineage>
</organism>
<dbReference type="InterPro" id="IPR007024">
    <property type="entry name" value="BLUF_domain"/>
</dbReference>
<feature type="domain" description="BLUF" evidence="1">
    <location>
        <begin position="103"/>
        <end position="196"/>
    </location>
</feature>
<dbReference type="SUPFAM" id="SSF47413">
    <property type="entry name" value="lambda repressor-like DNA-binding domains"/>
    <property type="match status" value="1"/>
</dbReference>